<reference evidence="2" key="1">
    <citation type="submission" date="2022-03" db="EMBL/GenBank/DDBJ databases">
        <authorList>
            <person name="Martin C."/>
        </authorList>
    </citation>
    <scope>NUCLEOTIDE SEQUENCE</scope>
</reference>
<name>A0A8J1T495_OWEFU</name>
<keyword evidence="3" id="KW-1185">Reference proteome</keyword>
<dbReference type="GO" id="GO:0016020">
    <property type="term" value="C:membrane"/>
    <property type="evidence" value="ECO:0007669"/>
    <property type="project" value="UniProtKB-SubCell"/>
</dbReference>
<organism evidence="2 3">
    <name type="scientific">Owenia fusiformis</name>
    <name type="common">Polychaete worm</name>
    <dbReference type="NCBI Taxonomy" id="6347"/>
    <lineage>
        <taxon>Eukaryota</taxon>
        <taxon>Metazoa</taxon>
        <taxon>Spiralia</taxon>
        <taxon>Lophotrochozoa</taxon>
        <taxon>Annelida</taxon>
        <taxon>Polychaeta</taxon>
        <taxon>Sedentaria</taxon>
        <taxon>Canalipalpata</taxon>
        <taxon>Sabellida</taxon>
        <taxon>Oweniida</taxon>
        <taxon>Oweniidae</taxon>
        <taxon>Owenia</taxon>
    </lineage>
</organism>
<dbReference type="PANTHER" id="PTHR11360">
    <property type="entry name" value="MONOCARBOXYLATE TRANSPORTER"/>
    <property type="match status" value="1"/>
</dbReference>
<evidence type="ECO:0000313" key="2">
    <source>
        <dbReference type="EMBL" id="CAH1785204.1"/>
    </source>
</evidence>
<dbReference type="InterPro" id="IPR011701">
    <property type="entry name" value="MFS"/>
</dbReference>
<evidence type="ECO:0000313" key="3">
    <source>
        <dbReference type="Proteomes" id="UP000749559"/>
    </source>
</evidence>
<evidence type="ECO:0000256" key="1">
    <source>
        <dbReference type="ARBA" id="ARBA00004141"/>
    </source>
</evidence>
<protein>
    <submittedName>
        <fullName evidence="2">Uncharacterized protein</fullName>
    </submittedName>
</protein>
<dbReference type="GO" id="GO:0008028">
    <property type="term" value="F:monocarboxylic acid transmembrane transporter activity"/>
    <property type="evidence" value="ECO:0007669"/>
    <property type="project" value="TreeGrafter"/>
</dbReference>
<proteinExistence type="predicted"/>
<dbReference type="PANTHER" id="PTHR11360:SF284">
    <property type="entry name" value="EG:103B4.3 PROTEIN-RELATED"/>
    <property type="match status" value="1"/>
</dbReference>
<gene>
    <name evidence="2" type="ORF">OFUS_LOCUS11302</name>
</gene>
<dbReference type="Pfam" id="PF07690">
    <property type="entry name" value="MFS_1"/>
    <property type="match status" value="1"/>
</dbReference>
<dbReference type="CDD" id="cd17352">
    <property type="entry name" value="MFS_MCT_SLC16"/>
    <property type="match status" value="1"/>
</dbReference>
<dbReference type="EMBL" id="CAIIXF020000005">
    <property type="protein sequence ID" value="CAH1785204.1"/>
    <property type="molecule type" value="Genomic_DNA"/>
</dbReference>
<dbReference type="AlphaFoldDB" id="A0A8J1T495"/>
<dbReference type="SUPFAM" id="SSF103473">
    <property type="entry name" value="MFS general substrate transporter"/>
    <property type="match status" value="1"/>
</dbReference>
<dbReference type="Gene3D" id="1.20.1250.20">
    <property type="entry name" value="MFS general substrate transporter like domains"/>
    <property type="match status" value="1"/>
</dbReference>
<dbReference type="PROSITE" id="PS50850">
    <property type="entry name" value="MFS"/>
    <property type="match status" value="1"/>
</dbReference>
<sequence>MTRCRQSICKTNPERYGIVVASCCCHCFVYGISWTVGVFFVMFLDAFQAKKGVTAWAGSLNTACCYAVGPISSMLTNKFGCRPTVILGGVISAIGLGTSAFATNIYHLYITFGIVTGIGFGFVYIPSVSIIAPYFKKKRALAYGVATAGIGIGSMVYPPIIDALNNQYGWRGTLLILSGITLNICVAGAFMKPFKSTIDDARGKVKERLFNVGIFRSVDFLILCMNNMLFCFGVSVVYTHLAEYALQMDIGGRESSILFSVIGISNFLGRFVFGFIGNHPLSNDILVYLFGFLIPGIATLLVPLLTQFESLLIYATIFGTFTSVFGVQLASIVCQIIGEDQLATGFGVLLPFEAFGTMLGGPVAGFMYDGFESTGSFFVGGGALVLSATIMIVPYLREKRLHARALNDNTRIKNNLTEVMVKTENEDTVHEDHISNTTLSDNTEENEKAIMLEEIHT</sequence>
<dbReference type="Proteomes" id="UP000749559">
    <property type="component" value="Unassembled WGS sequence"/>
</dbReference>
<dbReference type="InterPro" id="IPR050327">
    <property type="entry name" value="Proton-linked_MCT"/>
</dbReference>
<comment type="subcellular location">
    <subcellularLocation>
        <location evidence="1">Membrane</location>
        <topology evidence="1">Multi-pass membrane protein</topology>
    </subcellularLocation>
</comment>
<dbReference type="InterPro" id="IPR020846">
    <property type="entry name" value="MFS_dom"/>
</dbReference>
<dbReference type="InterPro" id="IPR036259">
    <property type="entry name" value="MFS_trans_sf"/>
</dbReference>
<dbReference type="OrthoDB" id="10060767at2759"/>
<accession>A0A8J1T495</accession>
<comment type="caution">
    <text evidence="2">The sequence shown here is derived from an EMBL/GenBank/DDBJ whole genome shotgun (WGS) entry which is preliminary data.</text>
</comment>